<dbReference type="Proteomes" id="UP000471120">
    <property type="component" value="Unassembled WGS sequence"/>
</dbReference>
<comment type="caution">
    <text evidence="1">The sequence shown here is derived from an EMBL/GenBank/DDBJ whole genome shotgun (WGS) entry which is preliminary data.</text>
</comment>
<evidence type="ECO:0000313" key="2">
    <source>
        <dbReference type="Proteomes" id="UP000471120"/>
    </source>
</evidence>
<protein>
    <submittedName>
        <fullName evidence="1">Uncharacterized protein</fullName>
    </submittedName>
</protein>
<gene>
    <name evidence="1" type="ORF">DW322_11345</name>
</gene>
<accession>A0A6P2CDW6</accession>
<proteinExistence type="predicted"/>
<sequence>MVGLVVLIFFLLLLALKNEWVVFGPAHRTIVRLLEQARDHSQAREAEDAKTIQSLTQTVARFTVTGEASVHGIETINQLADKDRQGSS</sequence>
<reference evidence="1 2" key="1">
    <citation type="submission" date="2018-07" db="EMBL/GenBank/DDBJ databases">
        <title>Genome sequence of Rhodococcus rhodnii ATCC 35071 from Rhodnius prolixus.</title>
        <authorList>
            <person name="Patel V."/>
            <person name="Vogel K.J."/>
        </authorList>
    </citation>
    <scope>NUCLEOTIDE SEQUENCE [LARGE SCALE GENOMIC DNA]</scope>
    <source>
        <strain evidence="1 2">ATCC 35071</strain>
    </source>
</reference>
<organism evidence="1 2">
    <name type="scientific">Rhodococcus rhodnii</name>
    <dbReference type="NCBI Taxonomy" id="38312"/>
    <lineage>
        <taxon>Bacteria</taxon>
        <taxon>Bacillati</taxon>
        <taxon>Actinomycetota</taxon>
        <taxon>Actinomycetes</taxon>
        <taxon>Mycobacteriales</taxon>
        <taxon>Nocardiaceae</taxon>
        <taxon>Rhodococcus</taxon>
    </lineage>
</organism>
<dbReference type="AlphaFoldDB" id="A0A6P2CDW6"/>
<dbReference type="EMBL" id="QRCM01000001">
    <property type="protein sequence ID" value="TXG90703.1"/>
    <property type="molecule type" value="Genomic_DNA"/>
</dbReference>
<evidence type="ECO:0000313" key="1">
    <source>
        <dbReference type="EMBL" id="TXG90703.1"/>
    </source>
</evidence>
<name>A0A6P2CDW6_9NOCA</name>